<organism evidence="1 2">
    <name type="scientific">Actinoplanes sandaracinus</name>
    <dbReference type="NCBI Taxonomy" id="3045177"/>
    <lineage>
        <taxon>Bacteria</taxon>
        <taxon>Bacillati</taxon>
        <taxon>Actinomycetota</taxon>
        <taxon>Actinomycetes</taxon>
        <taxon>Micromonosporales</taxon>
        <taxon>Micromonosporaceae</taxon>
        <taxon>Actinoplanes</taxon>
    </lineage>
</organism>
<dbReference type="EMBL" id="JASCTH010000050">
    <property type="protein sequence ID" value="MDI6105630.1"/>
    <property type="molecule type" value="Genomic_DNA"/>
</dbReference>
<proteinExistence type="predicted"/>
<gene>
    <name evidence="1" type="ORF">QLQ12_44325</name>
</gene>
<reference evidence="1 2" key="1">
    <citation type="submission" date="2023-05" db="EMBL/GenBank/DDBJ databases">
        <title>Actinoplanes sp. NEAU-A12 genome sequencing.</title>
        <authorList>
            <person name="Wang Z.-S."/>
        </authorList>
    </citation>
    <scope>NUCLEOTIDE SEQUENCE [LARGE SCALE GENOMIC DNA]</scope>
    <source>
        <strain evidence="1 2">NEAU-A12</strain>
    </source>
</reference>
<evidence type="ECO:0000313" key="1">
    <source>
        <dbReference type="EMBL" id="MDI6105630.1"/>
    </source>
</evidence>
<sequence length="138" mass="15191">MTDAKWCQKNRLSSAPFGKHLCMSIDAAELMNCPARITLDAAQQAFLDGLPAPAPALQSELGCELEQGHDGSHAALAQQIGETMWWAQWTLSASEINPYTWCPARQAPRHVEPDCTLFEGHPGRHSSEKRYWITSGAS</sequence>
<comment type="caution">
    <text evidence="1">The sequence shown here is derived from an EMBL/GenBank/DDBJ whole genome shotgun (WGS) entry which is preliminary data.</text>
</comment>
<keyword evidence="2" id="KW-1185">Reference proteome</keyword>
<evidence type="ECO:0000313" key="2">
    <source>
        <dbReference type="Proteomes" id="UP001241758"/>
    </source>
</evidence>
<dbReference type="RefSeq" id="WP_282767097.1">
    <property type="nucleotide sequence ID" value="NZ_JASCTH010000050.1"/>
</dbReference>
<protein>
    <submittedName>
        <fullName evidence="1">Uncharacterized protein</fullName>
    </submittedName>
</protein>
<name>A0ABT6X0V6_9ACTN</name>
<accession>A0ABT6X0V6</accession>
<dbReference type="Proteomes" id="UP001241758">
    <property type="component" value="Unassembled WGS sequence"/>
</dbReference>